<evidence type="ECO:0000256" key="2">
    <source>
        <dbReference type="ARBA" id="ARBA00002681"/>
    </source>
</evidence>
<accession>A0A553UUN6</accession>
<evidence type="ECO:0000256" key="6">
    <source>
        <dbReference type="ARBA" id="ARBA00020337"/>
    </source>
</evidence>
<dbReference type="NCBIfam" id="TIGR01198">
    <property type="entry name" value="pgl"/>
    <property type="match status" value="1"/>
</dbReference>
<dbReference type="PANTHER" id="PTHR11054:SF0">
    <property type="entry name" value="6-PHOSPHOGLUCONOLACTONASE"/>
    <property type="match status" value="1"/>
</dbReference>
<evidence type="ECO:0000256" key="5">
    <source>
        <dbReference type="ARBA" id="ARBA00013198"/>
    </source>
</evidence>
<dbReference type="InterPro" id="IPR037171">
    <property type="entry name" value="NagB/RpiA_transferase-like"/>
</dbReference>
<dbReference type="GO" id="GO:0006098">
    <property type="term" value="P:pentose-phosphate shunt"/>
    <property type="evidence" value="ECO:0007669"/>
    <property type="project" value="UniProtKB-UniPathway"/>
</dbReference>
<evidence type="ECO:0000256" key="1">
    <source>
        <dbReference type="ARBA" id="ARBA00000832"/>
    </source>
</evidence>
<dbReference type="InterPro" id="IPR039104">
    <property type="entry name" value="6PGL"/>
</dbReference>
<reference evidence="9 10" key="2">
    <citation type="submission" date="2019-07" db="EMBL/GenBank/DDBJ databases">
        <title>Helicobacter labacensis sp. nov., Helicobacter mehlei sp. nov. and Helicobacter vulpis sp. nov., isolated from gastric mucosa of red fox (Vulpis vulpis).</title>
        <authorList>
            <person name="Kusar D."/>
            <person name="Gruntar I."/>
            <person name="Pate M."/>
            <person name="Zajc U."/>
            <person name="Ocepek M."/>
        </authorList>
    </citation>
    <scope>NUCLEOTIDE SEQUENCE [LARGE SCALE GENOMIC DNA]</scope>
    <source>
        <strain evidence="9 10">L8b</strain>
    </source>
</reference>
<sequence>MFDFFDLGSSLERFGAQGCQFLDALEQANPSGVHLAFSGGKSPIPFLEVLAGLHVWNHYILSLVDDRIVPFHHGDSNARLIQEHLIDPVSFKWGIDVPFMPFFTQASLPYEVILQQALDHYKQPHLAVLGMGLDGHTASLFPDAPEFEHAISTTDPLVLTTPQNAPHTRISLSLHALENCQELWLLISGTQKRAVFEEAAKKLDSKLPISLILHSKKVLCHVFYTA</sequence>
<dbReference type="Gene3D" id="3.40.50.1360">
    <property type="match status" value="1"/>
</dbReference>
<dbReference type="EC" id="3.1.1.31" evidence="5 7"/>
<dbReference type="AlphaFoldDB" id="A0A553UUN6"/>
<dbReference type="GO" id="GO:0005975">
    <property type="term" value="P:carbohydrate metabolic process"/>
    <property type="evidence" value="ECO:0007669"/>
    <property type="project" value="UniProtKB-UniRule"/>
</dbReference>
<protein>
    <recommendedName>
        <fullName evidence="6 7">6-phosphogluconolactonase</fullName>
        <shortName evidence="7">6PGL</shortName>
        <ecNumber evidence="5 7">3.1.1.31</ecNumber>
    </recommendedName>
</protein>
<dbReference type="Pfam" id="PF01182">
    <property type="entry name" value="Glucosamine_iso"/>
    <property type="match status" value="1"/>
</dbReference>
<dbReference type="PANTHER" id="PTHR11054">
    <property type="entry name" value="6-PHOSPHOGLUCONOLACTONASE"/>
    <property type="match status" value="1"/>
</dbReference>
<proteinExistence type="inferred from homology"/>
<evidence type="ECO:0000256" key="7">
    <source>
        <dbReference type="RuleBase" id="RU365095"/>
    </source>
</evidence>
<evidence type="ECO:0000313" key="10">
    <source>
        <dbReference type="Proteomes" id="UP000319322"/>
    </source>
</evidence>
<dbReference type="EMBL" id="VKGC01000009">
    <property type="protein sequence ID" value="TSA83927.1"/>
    <property type="molecule type" value="Genomic_DNA"/>
</dbReference>
<dbReference type="InterPro" id="IPR005900">
    <property type="entry name" value="6-phosphogluconolactonase_DevB"/>
</dbReference>
<comment type="catalytic activity">
    <reaction evidence="1 7">
        <text>6-phospho-D-glucono-1,5-lactone + H2O = 6-phospho-D-gluconate + H(+)</text>
        <dbReference type="Rhea" id="RHEA:12556"/>
        <dbReference type="ChEBI" id="CHEBI:15377"/>
        <dbReference type="ChEBI" id="CHEBI:15378"/>
        <dbReference type="ChEBI" id="CHEBI:57955"/>
        <dbReference type="ChEBI" id="CHEBI:58759"/>
        <dbReference type="EC" id="3.1.1.31"/>
    </reaction>
</comment>
<comment type="pathway">
    <text evidence="3 7">Carbohydrate degradation; pentose phosphate pathway; D-ribulose 5-phosphate from D-glucose 6-phosphate (oxidative stage): step 2/3.</text>
</comment>
<reference evidence="9 10" key="3">
    <citation type="submission" date="2019-07" db="EMBL/GenBank/DDBJ databases">
        <authorList>
            <person name="Papic B."/>
        </authorList>
    </citation>
    <scope>NUCLEOTIDE SEQUENCE [LARGE SCALE GENOMIC DNA]</scope>
    <source>
        <strain evidence="9 10">L8b</strain>
    </source>
</reference>
<dbReference type="GO" id="GO:0017057">
    <property type="term" value="F:6-phosphogluconolactonase activity"/>
    <property type="evidence" value="ECO:0007669"/>
    <property type="project" value="UniProtKB-UniRule"/>
</dbReference>
<comment type="similarity">
    <text evidence="4 7">Belongs to the glucosamine/galactosamine-6-phosphate isomerase family. 6-phosphogluconolactonase subfamily.</text>
</comment>
<gene>
    <name evidence="7 9" type="primary">pgl</name>
    <name evidence="9" type="ORF">FNE76_04560</name>
</gene>
<keyword evidence="7 9" id="KW-0378">Hydrolase</keyword>
<dbReference type="SUPFAM" id="SSF100950">
    <property type="entry name" value="NagB/RpiA/CoA transferase-like"/>
    <property type="match status" value="1"/>
</dbReference>
<dbReference type="OrthoDB" id="9810967at2"/>
<comment type="function">
    <text evidence="2 7">Hydrolysis of 6-phosphogluconolactone to 6-phosphogluconate.</text>
</comment>
<dbReference type="CDD" id="cd01400">
    <property type="entry name" value="6PGL"/>
    <property type="match status" value="1"/>
</dbReference>
<dbReference type="RefSeq" id="WP_120948238.1">
    <property type="nucleotide sequence ID" value="NZ_QXQP01000006.1"/>
</dbReference>
<feature type="domain" description="Glucosamine/galactosamine-6-phosphate isomerase" evidence="8">
    <location>
        <begin position="29"/>
        <end position="216"/>
    </location>
</feature>
<evidence type="ECO:0000256" key="4">
    <source>
        <dbReference type="ARBA" id="ARBA00010662"/>
    </source>
</evidence>
<dbReference type="InterPro" id="IPR006148">
    <property type="entry name" value="Glc/Gal-6P_isomerase"/>
</dbReference>
<organism evidence="9 10">
    <name type="scientific">Helicobacter mehlei</name>
    <dbReference type="NCBI Taxonomy" id="2316080"/>
    <lineage>
        <taxon>Bacteria</taxon>
        <taxon>Pseudomonadati</taxon>
        <taxon>Campylobacterota</taxon>
        <taxon>Epsilonproteobacteria</taxon>
        <taxon>Campylobacterales</taxon>
        <taxon>Helicobacteraceae</taxon>
        <taxon>Helicobacter</taxon>
    </lineage>
</organism>
<dbReference type="Proteomes" id="UP000319322">
    <property type="component" value="Unassembled WGS sequence"/>
</dbReference>
<reference evidence="10" key="1">
    <citation type="submission" date="2019-07" db="EMBL/GenBank/DDBJ databases">
        <title>Helicobacter labacensis sp. nov., Helicobacter mehlei sp. nov. and Helicobacter vulpis sp. nov., isolated from gastric mucosa of red fox (Vulpis vulpis).</title>
        <authorList>
            <person name="Papic B."/>
        </authorList>
    </citation>
    <scope>NUCLEOTIDE SEQUENCE [LARGE SCALE GENOMIC DNA]</scope>
    <source>
        <strain evidence="10">L8b</strain>
    </source>
</reference>
<evidence type="ECO:0000256" key="3">
    <source>
        <dbReference type="ARBA" id="ARBA00004961"/>
    </source>
</evidence>
<comment type="caution">
    <text evidence="9">The sequence shown here is derived from an EMBL/GenBank/DDBJ whole genome shotgun (WGS) entry which is preliminary data.</text>
</comment>
<evidence type="ECO:0000259" key="8">
    <source>
        <dbReference type="Pfam" id="PF01182"/>
    </source>
</evidence>
<dbReference type="UniPathway" id="UPA00115">
    <property type="reaction ID" value="UER00409"/>
</dbReference>
<name>A0A553UUN6_9HELI</name>
<evidence type="ECO:0000313" key="9">
    <source>
        <dbReference type="EMBL" id="TSA83927.1"/>
    </source>
</evidence>
<keyword evidence="10" id="KW-1185">Reference proteome</keyword>